<dbReference type="Gene3D" id="2.170.140.10">
    <property type="entry name" value="Chitin binding domain"/>
    <property type="match status" value="1"/>
</dbReference>
<dbReference type="GO" id="GO:0005576">
    <property type="term" value="C:extracellular region"/>
    <property type="evidence" value="ECO:0007669"/>
    <property type="project" value="InterPro"/>
</dbReference>
<accession>A0A6A4WC03</accession>
<gene>
    <name evidence="5" type="ORF">FJT64_027079</name>
</gene>
<feature type="domain" description="Chitin-binding type-2" evidence="4">
    <location>
        <begin position="35"/>
        <end position="96"/>
    </location>
</feature>
<dbReference type="GO" id="GO:0008061">
    <property type="term" value="F:chitin binding"/>
    <property type="evidence" value="ECO:0007669"/>
    <property type="project" value="InterPro"/>
</dbReference>
<dbReference type="PANTHER" id="PTHR45985:SF6">
    <property type="entry name" value="FI03450P"/>
    <property type="match status" value="1"/>
</dbReference>
<dbReference type="Pfam" id="PF00057">
    <property type="entry name" value="Ldl_recept_a"/>
    <property type="match status" value="1"/>
</dbReference>
<keyword evidence="6" id="KW-1185">Reference proteome</keyword>
<dbReference type="InterPro" id="IPR002172">
    <property type="entry name" value="LDrepeatLR_classA_rpt"/>
</dbReference>
<sequence>MRAAAFILVLLACAAAQAERAKRQAEQPSEEETLKKLCAGKGPGEWFRLNAGQEHCKRVVQCTSAGLQQIKCPQGLVFDVEKQSCDWKDNVFNCDQTAREVKAKPLLNTDEPICTVAGELACADASCIKKELFCDGIEQCSDGSDENACDNGNDPNRAPPCDSEKCKLPSCFCSEDGTTVPGNLDPRDIPQMVVLTFNGAINNNNIDLFDEIFQSGRTNPNGCPIKGTFFVSHRYTNYTAVQDLHARGHEVAVFSISQNDTRNYWKNASRADWAKEMGGQRFIIEKFAGINDNSVVGMRTPFLRIGGNNQFFMMDKQKFLYDSTITAPLSDIPIWPYTLLNQMPHACHGDAQKCPTRAFPVWEMVMNELDRRDDPSVDDNLPGCIMVDSCSNIRTTEQFYNFLNHNFDRHYLTNRAPISLNFQQSAWLKQNEFLDTLMYWIDEIRQTFPETYFVTMTQVIEWMQNPRTLAETQAFDSWQIKCEEPLPFVCSKPGGNNCALHVDEVPGTFNMQTCQRCPTNLPWLSDPTGEGFL</sequence>
<dbReference type="SMART" id="SM00192">
    <property type="entry name" value="LDLa"/>
    <property type="match status" value="1"/>
</dbReference>
<keyword evidence="1 2" id="KW-1015">Disulfide bond</keyword>
<dbReference type="SUPFAM" id="SSF57424">
    <property type="entry name" value="LDL receptor-like module"/>
    <property type="match status" value="1"/>
</dbReference>
<reference evidence="5 6" key="1">
    <citation type="submission" date="2019-07" db="EMBL/GenBank/DDBJ databases">
        <title>Draft genome assembly of a fouling barnacle, Amphibalanus amphitrite (Darwin, 1854): The first reference genome for Thecostraca.</title>
        <authorList>
            <person name="Kim W."/>
        </authorList>
    </citation>
    <scope>NUCLEOTIDE SEQUENCE [LARGE SCALE GENOMIC DNA]</scope>
    <source>
        <strain evidence="5">SNU_AA5</strain>
        <tissue evidence="5">Soma without cirri and trophi</tissue>
    </source>
</reference>
<evidence type="ECO:0000313" key="5">
    <source>
        <dbReference type="EMBL" id="KAF0300422.1"/>
    </source>
</evidence>
<dbReference type="PROSITE" id="PS50068">
    <property type="entry name" value="LDLRA_2"/>
    <property type="match status" value="1"/>
</dbReference>
<keyword evidence="3" id="KW-0732">Signal</keyword>
<dbReference type="InterPro" id="IPR036055">
    <property type="entry name" value="LDL_receptor-like_sf"/>
</dbReference>
<dbReference type="InterPro" id="IPR052740">
    <property type="entry name" value="CE4"/>
</dbReference>
<dbReference type="PROSITE" id="PS01209">
    <property type="entry name" value="LDLRA_1"/>
    <property type="match status" value="1"/>
</dbReference>
<dbReference type="CDD" id="cd00112">
    <property type="entry name" value="LDLa"/>
    <property type="match status" value="1"/>
</dbReference>
<dbReference type="OrthoDB" id="504708at2759"/>
<dbReference type="Proteomes" id="UP000440578">
    <property type="component" value="Unassembled WGS sequence"/>
</dbReference>
<evidence type="ECO:0000256" key="3">
    <source>
        <dbReference type="SAM" id="SignalP"/>
    </source>
</evidence>
<evidence type="ECO:0000259" key="4">
    <source>
        <dbReference type="PROSITE" id="PS50940"/>
    </source>
</evidence>
<dbReference type="PANTHER" id="PTHR45985">
    <property type="match status" value="1"/>
</dbReference>
<dbReference type="EMBL" id="VIIS01001266">
    <property type="protein sequence ID" value="KAF0300422.1"/>
    <property type="molecule type" value="Genomic_DNA"/>
</dbReference>
<dbReference type="SUPFAM" id="SSF57625">
    <property type="entry name" value="Invertebrate chitin-binding proteins"/>
    <property type="match status" value="1"/>
</dbReference>
<dbReference type="SMART" id="SM00494">
    <property type="entry name" value="ChtBD2"/>
    <property type="match status" value="1"/>
</dbReference>
<dbReference type="FunFam" id="3.20.20.370:FF:000003">
    <property type="entry name" value="CLUMA_CG003232, isoform B"/>
    <property type="match status" value="1"/>
</dbReference>
<dbReference type="InterPro" id="IPR011330">
    <property type="entry name" value="Glyco_hydro/deAcase_b/a-brl"/>
</dbReference>
<dbReference type="InterPro" id="IPR002557">
    <property type="entry name" value="Chitin-bd_dom"/>
</dbReference>
<dbReference type="SUPFAM" id="SSF88713">
    <property type="entry name" value="Glycoside hydrolase/deacetylase"/>
    <property type="match status" value="1"/>
</dbReference>
<dbReference type="GO" id="GO:0005975">
    <property type="term" value="P:carbohydrate metabolic process"/>
    <property type="evidence" value="ECO:0007669"/>
    <property type="project" value="InterPro"/>
</dbReference>
<feature type="disulfide bond" evidence="2">
    <location>
        <begin position="122"/>
        <end position="140"/>
    </location>
</feature>
<dbReference type="AlphaFoldDB" id="A0A6A4WC03"/>
<feature type="chain" id="PRO_5025548501" description="Chitin-binding type-2 domain-containing protein" evidence="3">
    <location>
        <begin position="19"/>
        <end position="533"/>
    </location>
</feature>
<dbReference type="Gene3D" id="4.10.400.10">
    <property type="entry name" value="Low-density Lipoprotein Receptor"/>
    <property type="match status" value="1"/>
</dbReference>
<organism evidence="5 6">
    <name type="scientific">Amphibalanus amphitrite</name>
    <name type="common">Striped barnacle</name>
    <name type="synonym">Balanus amphitrite</name>
    <dbReference type="NCBI Taxonomy" id="1232801"/>
    <lineage>
        <taxon>Eukaryota</taxon>
        <taxon>Metazoa</taxon>
        <taxon>Ecdysozoa</taxon>
        <taxon>Arthropoda</taxon>
        <taxon>Crustacea</taxon>
        <taxon>Multicrustacea</taxon>
        <taxon>Cirripedia</taxon>
        <taxon>Thoracica</taxon>
        <taxon>Thoracicalcarea</taxon>
        <taxon>Balanomorpha</taxon>
        <taxon>Balanoidea</taxon>
        <taxon>Balanidae</taxon>
        <taxon>Amphibalaninae</taxon>
        <taxon>Amphibalanus</taxon>
    </lineage>
</organism>
<feature type="disulfide bond" evidence="2">
    <location>
        <begin position="134"/>
        <end position="149"/>
    </location>
</feature>
<evidence type="ECO:0000313" key="6">
    <source>
        <dbReference type="Proteomes" id="UP000440578"/>
    </source>
</evidence>
<dbReference type="PROSITE" id="PS50940">
    <property type="entry name" value="CHIT_BIND_II"/>
    <property type="match status" value="1"/>
</dbReference>
<dbReference type="InterPro" id="IPR023415">
    <property type="entry name" value="LDLR_class-A_CS"/>
</dbReference>
<dbReference type="InterPro" id="IPR036508">
    <property type="entry name" value="Chitin-bd_dom_sf"/>
</dbReference>
<protein>
    <recommendedName>
        <fullName evidence="4">Chitin-binding type-2 domain-containing protein</fullName>
    </recommendedName>
</protein>
<dbReference type="Gene3D" id="3.20.20.370">
    <property type="entry name" value="Glycoside hydrolase/deacetylase"/>
    <property type="match status" value="1"/>
</dbReference>
<evidence type="ECO:0000256" key="1">
    <source>
        <dbReference type="ARBA" id="ARBA00023157"/>
    </source>
</evidence>
<comment type="caution">
    <text evidence="2">Lacks conserved residue(s) required for the propagation of feature annotation.</text>
</comment>
<feature type="signal peptide" evidence="3">
    <location>
        <begin position="1"/>
        <end position="18"/>
    </location>
</feature>
<name>A0A6A4WC03_AMPAM</name>
<evidence type="ECO:0000256" key="2">
    <source>
        <dbReference type="PROSITE-ProRule" id="PRU00124"/>
    </source>
</evidence>
<comment type="caution">
    <text evidence="5">The sequence shown here is derived from an EMBL/GenBank/DDBJ whole genome shotgun (WGS) entry which is preliminary data.</text>
</comment>
<dbReference type="Pfam" id="PF01607">
    <property type="entry name" value="CBM_14"/>
    <property type="match status" value="1"/>
</dbReference>
<proteinExistence type="predicted"/>